<feature type="region of interest" description="Disordered" evidence="1">
    <location>
        <begin position="206"/>
        <end position="262"/>
    </location>
</feature>
<dbReference type="Proteomes" id="UP001311232">
    <property type="component" value="Unassembled WGS sequence"/>
</dbReference>
<dbReference type="EMBL" id="JAHHUM010000877">
    <property type="protein sequence ID" value="KAK5616651.1"/>
    <property type="molecule type" value="Genomic_DNA"/>
</dbReference>
<feature type="region of interest" description="Disordered" evidence="1">
    <location>
        <begin position="32"/>
        <end position="57"/>
    </location>
</feature>
<dbReference type="AlphaFoldDB" id="A0AAV9S5V0"/>
<feature type="compositionally biased region" description="Pro residues" evidence="1">
    <location>
        <begin position="362"/>
        <end position="371"/>
    </location>
</feature>
<feature type="compositionally biased region" description="Polar residues" evidence="1">
    <location>
        <begin position="34"/>
        <end position="47"/>
    </location>
</feature>
<organism evidence="2 3">
    <name type="scientific">Crenichthys baileyi</name>
    <name type="common">White River springfish</name>
    <dbReference type="NCBI Taxonomy" id="28760"/>
    <lineage>
        <taxon>Eukaryota</taxon>
        <taxon>Metazoa</taxon>
        <taxon>Chordata</taxon>
        <taxon>Craniata</taxon>
        <taxon>Vertebrata</taxon>
        <taxon>Euteleostomi</taxon>
        <taxon>Actinopterygii</taxon>
        <taxon>Neopterygii</taxon>
        <taxon>Teleostei</taxon>
        <taxon>Neoteleostei</taxon>
        <taxon>Acanthomorphata</taxon>
        <taxon>Ovalentaria</taxon>
        <taxon>Atherinomorphae</taxon>
        <taxon>Cyprinodontiformes</taxon>
        <taxon>Goodeidae</taxon>
        <taxon>Crenichthys</taxon>
    </lineage>
</organism>
<proteinExistence type="predicted"/>
<name>A0AAV9S5V0_9TELE</name>
<gene>
    <name evidence="2" type="ORF">CRENBAI_003059</name>
</gene>
<evidence type="ECO:0000313" key="2">
    <source>
        <dbReference type="EMBL" id="KAK5616651.1"/>
    </source>
</evidence>
<comment type="caution">
    <text evidence="2">The sequence shown here is derived from an EMBL/GenBank/DDBJ whole genome shotgun (WGS) entry which is preliminary data.</text>
</comment>
<keyword evidence="3" id="KW-1185">Reference proteome</keyword>
<feature type="compositionally biased region" description="Basic and acidic residues" evidence="1">
    <location>
        <begin position="337"/>
        <end position="354"/>
    </location>
</feature>
<protein>
    <submittedName>
        <fullName evidence="2">Uncharacterized protein</fullName>
    </submittedName>
</protein>
<evidence type="ECO:0000313" key="3">
    <source>
        <dbReference type="Proteomes" id="UP001311232"/>
    </source>
</evidence>
<sequence length="399" mass="46275">MEVLVPLIFLSSAEVQNYTDSPSSAETLDLLGPNWSNAPGSRTSSQREPLPSMTENVGGLNSLERAWEEFGEAIKKDYRNNVFSSEFIRERLTTAAEEIFTEVDKTIIHYEEELDRQRRLLETYWKPQIKLQRTATMPSVESLREFIRERLTAAADEIFTEVDKTIVYYEEELDRQRRMLEICWKPQIKLQRIDHPEHYVWRERNSNLNLKEPEPQQKKENQGEFKPQQIKEEQEETEAEQMKVNQEEPGQLGSEPLQGKDEQEELCISLGKGRLDLKQETGKYAVNPTYEERDLEIPPNRDSILIQISSEPENQNQENSHHEEPGSMGKFMLSSSKMEDKQKPADSHKHKEDVLLLSHETPTPPPTPPLPSLRTSVDLLRTVWAVDAIPSYHQGQWPL</sequence>
<reference evidence="2 3" key="1">
    <citation type="submission" date="2021-06" db="EMBL/GenBank/DDBJ databases">
        <authorList>
            <person name="Palmer J.M."/>
        </authorList>
    </citation>
    <scope>NUCLEOTIDE SEQUENCE [LARGE SCALE GENOMIC DNA]</scope>
    <source>
        <strain evidence="2 3">MEX-2019</strain>
        <tissue evidence="2">Muscle</tissue>
    </source>
</reference>
<feature type="compositionally biased region" description="Basic and acidic residues" evidence="1">
    <location>
        <begin position="206"/>
        <end position="223"/>
    </location>
</feature>
<accession>A0AAV9S5V0</accession>
<evidence type="ECO:0000256" key="1">
    <source>
        <dbReference type="SAM" id="MobiDB-lite"/>
    </source>
</evidence>
<feature type="region of interest" description="Disordered" evidence="1">
    <location>
        <begin position="311"/>
        <end position="374"/>
    </location>
</feature>